<organism evidence="3 4">
    <name type="scientific">Ophiocordyceps unilateralis</name>
    <name type="common">Zombie-ant fungus</name>
    <name type="synonym">Torrubia unilateralis</name>
    <dbReference type="NCBI Taxonomy" id="268505"/>
    <lineage>
        <taxon>Eukaryota</taxon>
        <taxon>Fungi</taxon>
        <taxon>Dikarya</taxon>
        <taxon>Ascomycota</taxon>
        <taxon>Pezizomycotina</taxon>
        <taxon>Sordariomycetes</taxon>
        <taxon>Hypocreomycetidae</taxon>
        <taxon>Hypocreales</taxon>
        <taxon>Ophiocordycipitaceae</taxon>
        <taxon>Ophiocordyceps</taxon>
    </lineage>
</organism>
<evidence type="ECO:0000256" key="1">
    <source>
        <dbReference type="ARBA" id="ARBA00022801"/>
    </source>
</evidence>
<evidence type="ECO:0000313" key="3">
    <source>
        <dbReference type="EMBL" id="PFH62989.1"/>
    </source>
</evidence>
<dbReference type="CDD" id="cd01846">
    <property type="entry name" value="fatty_acyltransferase_like"/>
    <property type="match status" value="1"/>
</dbReference>
<keyword evidence="2" id="KW-0732">Signal</keyword>
<evidence type="ECO:0008006" key="5">
    <source>
        <dbReference type="Google" id="ProtNLM"/>
    </source>
</evidence>
<dbReference type="Proteomes" id="UP000037136">
    <property type="component" value="Unassembled WGS sequence"/>
</dbReference>
<dbReference type="GO" id="GO:0016788">
    <property type="term" value="F:hydrolase activity, acting on ester bonds"/>
    <property type="evidence" value="ECO:0007669"/>
    <property type="project" value="InterPro"/>
</dbReference>
<name>A0A2A9PNN6_OPHUN</name>
<accession>A0A2A9PNN6</accession>
<feature type="signal peptide" evidence="2">
    <location>
        <begin position="1"/>
        <end position="22"/>
    </location>
</feature>
<dbReference type="InterPro" id="IPR036514">
    <property type="entry name" value="SGNH_hydro_sf"/>
</dbReference>
<dbReference type="SUPFAM" id="SSF52266">
    <property type="entry name" value="SGNH hydrolase"/>
    <property type="match status" value="1"/>
</dbReference>
<protein>
    <recommendedName>
        <fullName evidence="5">SGNH hydrolase-type esterase domain-containing protein</fullName>
    </recommendedName>
</protein>
<feature type="chain" id="PRO_5013015876" description="SGNH hydrolase-type esterase domain-containing protein" evidence="2">
    <location>
        <begin position="23"/>
        <end position="345"/>
    </location>
</feature>
<comment type="caution">
    <text evidence="3">The sequence shown here is derived from an EMBL/GenBank/DDBJ whole genome shotgun (WGS) entry which is preliminary data.</text>
</comment>
<dbReference type="EMBL" id="LAZP02000011">
    <property type="protein sequence ID" value="PFH62989.1"/>
    <property type="molecule type" value="Genomic_DNA"/>
</dbReference>
<dbReference type="InterPro" id="IPR001087">
    <property type="entry name" value="GDSL"/>
</dbReference>
<reference evidence="3 4" key="1">
    <citation type="journal article" date="2015" name="BMC Genomics">
        <title>Gene expression during zombie ant biting behavior reflects the complexity underlying fungal parasitic behavioral manipulation.</title>
        <authorList>
            <person name="de Bekker C."/>
            <person name="Ohm R.A."/>
            <person name="Loreto R.G."/>
            <person name="Sebastian A."/>
            <person name="Albert I."/>
            <person name="Merrow M."/>
            <person name="Brachmann A."/>
            <person name="Hughes D.P."/>
        </authorList>
    </citation>
    <scope>NUCLEOTIDE SEQUENCE [LARGE SCALE GENOMIC DNA]</scope>
    <source>
        <strain evidence="3 4">SC16a</strain>
    </source>
</reference>
<sequence length="345" mass="37828">MKTTTTTTTTLCLVLLLQLVGCETTSRPFGMRNLVTFGDSYTDESRSQYFITHGRAPPAGQVLPPSNHTFSGGFVWPRIVAQRTGARPYNYAVAGAMCSNDLVPGRTLNATGRPFPSLSGYEIDAFEADAAFFRNRQPNNTVYAIWIGTNDLGTNGFLGDSQRPGATLSSFVDCIWGAIDRLYADGGRRFVVFNQLPLELAPMYATPGTAGHGNVQFWRDTSAYNGTAYRNKLRQYTSVVNAMLDMGAPLQLRSRWPVATISLIDAHSIVADAVANPSLFLDVPANAVMPYRNCLSACVDSPAKRSSFLWYDELHPSARMQEVFAQNFIALLQNGSSMYGKTFYG</sequence>
<dbReference type="PANTHER" id="PTHR45648">
    <property type="entry name" value="GDSL LIPASE/ACYLHYDROLASE FAMILY PROTEIN (AFU_ORTHOLOGUE AFUA_4G14700)"/>
    <property type="match status" value="1"/>
</dbReference>
<evidence type="ECO:0000313" key="4">
    <source>
        <dbReference type="Proteomes" id="UP000037136"/>
    </source>
</evidence>
<dbReference type="Gene3D" id="3.40.50.1110">
    <property type="entry name" value="SGNH hydrolase"/>
    <property type="match status" value="1"/>
</dbReference>
<proteinExistence type="predicted"/>
<reference evidence="3 4" key="2">
    <citation type="journal article" date="2017" name="Sci. Rep.">
        <title>Ant-infecting Ophiocordyceps genomes reveal a high diversity of potential behavioral manipulation genes and a possible major role for enterotoxins.</title>
        <authorList>
            <person name="de Bekker C."/>
            <person name="Ohm R.A."/>
            <person name="Evans H.C."/>
            <person name="Brachmann A."/>
            <person name="Hughes D.P."/>
        </authorList>
    </citation>
    <scope>NUCLEOTIDE SEQUENCE [LARGE SCALE GENOMIC DNA]</scope>
    <source>
        <strain evidence="3 4">SC16a</strain>
    </source>
</reference>
<gene>
    <name evidence="3" type="ORF">XA68_10401</name>
</gene>
<keyword evidence="1" id="KW-0378">Hydrolase</keyword>
<dbReference type="STRING" id="268505.A0A2A9PNN6"/>
<dbReference type="Pfam" id="PF00657">
    <property type="entry name" value="Lipase_GDSL"/>
    <property type="match status" value="1"/>
</dbReference>
<dbReference type="OrthoDB" id="1600564at2759"/>
<evidence type="ECO:0000256" key="2">
    <source>
        <dbReference type="SAM" id="SignalP"/>
    </source>
</evidence>
<keyword evidence="4" id="KW-1185">Reference proteome</keyword>
<dbReference type="InterPro" id="IPR051058">
    <property type="entry name" value="GDSL_Est/Lipase"/>
</dbReference>
<dbReference type="PANTHER" id="PTHR45648:SF22">
    <property type="entry name" value="GDSL LIPASE_ACYLHYDROLASE FAMILY PROTEIN (AFU_ORTHOLOGUE AFUA_4G14700)"/>
    <property type="match status" value="1"/>
</dbReference>
<dbReference type="AlphaFoldDB" id="A0A2A9PNN6"/>